<comment type="caution">
    <text evidence="1">The sequence shown here is derived from an EMBL/GenBank/DDBJ whole genome shotgun (WGS) entry which is preliminary data.</text>
</comment>
<protein>
    <submittedName>
        <fullName evidence="1">Uncharacterized protein</fullName>
    </submittedName>
</protein>
<gene>
    <name evidence="1" type="ORF">QFC20_004175</name>
</gene>
<keyword evidence="2" id="KW-1185">Reference proteome</keyword>
<organism evidence="1 2">
    <name type="scientific">Naganishia adeliensis</name>
    <dbReference type="NCBI Taxonomy" id="92952"/>
    <lineage>
        <taxon>Eukaryota</taxon>
        <taxon>Fungi</taxon>
        <taxon>Dikarya</taxon>
        <taxon>Basidiomycota</taxon>
        <taxon>Agaricomycotina</taxon>
        <taxon>Tremellomycetes</taxon>
        <taxon>Filobasidiales</taxon>
        <taxon>Filobasidiaceae</taxon>
        <taxon>Naganishia</taxon>
    </lineage>
</organism>
<dbReference type="EMBL" id="JASBWS010000045">
    <property type="protein sequence ID" value="KAJ9105937.1"/>
    <property type="molecule type" value="Genomic_DNA"/>
</dbReference>
<evidence type="ECO:0000313" key="2">
    <source>
        <dbReference type="Proteomes" id="UP001230649"/>
    </source>
</evidence>
<dbReference type="Proteomes" id="UP001230649">
    <property type="component" value="Unassembled WGS sequence"/>
</dbReference>
<name>A0ACC2W2V0_9TREE</name>
<accession>A0ACC2W2V0</accession>
<reference evidence="1" key="1">
    <citation type="submission" date="2023-04" db="EMBL/GenBank/DDBJ databases">
        <title>Draft Genome sequencing of Naganishia species isolated from polar environments using Oxford Nanopore Technology.</title>
        <authorList>
            <person name="Leo P."/>
            <person name="Venkateswaran K."/>
        </authorList>
    </citation>
    <scope>NUCLEOTIDE SEQUENCE</scope>
    <source>
        <strain evidence="1">MNA-CCFEE 5262</strain>
    </source>
</reference>
<sequence>MPSARRTVAAAMKRESSVESSVSQPRITKKLKTQQSSSATVHLFIPVPDSHKLLVDAVLPSVSQPKRKRNGHFKHETSPESSGGGASSGDDADDEVDSHYRGSDGESTDLDEDDGEAGYVESSIVEHVPPSSPASSLPATPVSFPTSRAFPSLQLVPSFILASTSRVASHPGSCTEREISSPRRKRVKAVPRGDASGVEELAPEQDQTMTDVDAGQRTPHASYQGQRILFATVSAVTAGLQALTPLRALRENLSDVEMRSFVVTDTEGYETDFTMQASMDPDQDMYFIDNEPFMTLDQFTAYRAHRIITAGIARPTHPLVQSCRYRGQNIQDYVSRLGYTLPIPLVRSLARTKRTLSPHFRRHKPTTELTGNRREDLLVRGLAKYRREAIKGYNRVIGISVQAAKQVLDTWLYMDHIYGFSPQSAAVEQVEPTEPTPSDSTASNSSTSESRALVLYQGDAHATNAGPYVRTYSARVAPHEPLYPEAPVRYTRALLSMLRDRFPAWDRWYSDERRFAANRHLWASYDAETARLEREAREVQETLAQRRRMERRNVRQERLRIAAVPDGQGVGTRMDRDEQSLIEQAQLDARIQQFRALVYAPPVQLPMVVTIPAVRDVAVVPISPPPAYHSQAVSQSSRSVRSPSLSAGSVYSVEAAVLESPPRLPAYQPNTYRRGISPPPPPPFNARSDAIPVPYMSRALEPPTSRWSVGRRLTFGSEDAPELPRTQSNALLESSTVLEAPIAVRSGNFDGLLSTETPVVPVRAAVEPLPNDVEEDEDEVEHELNDLLSEVGEEDVQEQAQGDAGRVNARRGCFIM</sequence>
<proteinExistence type="predicted"/>
<evidence type="ECO:0000313" key="1">
    <source>
        <dbReference type="EMBL" id="KAJ9105937.1"/>
    </source>
</evidence>